<evidence type="ECO:0000256" key="3">
    <source>
        <dbReference type="PROSITE-ProRule" id="PRU00221"/>
    </source>
</evidence>
<dbReference type="SMART" id="SM00320">
    <property type="entry name" value="WD40"/>
    <property type="match status" value="4"/>
</dbReference>
<dbReference type="InterPro" id="IPR015943">
    <property type="entry name" value="WD40/YVTN_repeat-like_dom_sf"/>
</dbReference>
<evidence type="ECO:0000256" key="1">
    <source>
        <dbReference type="ARBA" id="ARBA00022574"/>
    </source>
</evidence>
<dbReference type="PANTHER" id="PTHR19879">
    <property type="entry name" value="TRANSCRIPTION INITIATION FACTOR TFIID"/>
    <property type="match status" value="1"/>
</dbReference>
<gene>
    <name evidence="5" type="ORF">POSPLADRAFT_1152683</name>
</gene>
<keyword evidence="1 3" id="KW-0853">WD repeat</keyword>
<dbReference type="Proteomes" id="UP000194127">
    <property type="component" value="Unassembled WGS sequence"/>
</dbReference>
<dbReference type="CDD" id="cd00200">
    <property type="entry name" value="WD40"/>
    <property type="match status" value="1"/>
</dbReference>
<dbReference type="AlphaFoldDB" id="A0A1X6MQW9"/>
<sequence length="404" mass="43989">MSSLTTPDPVHASQPVRCSEDLPLWSPEPTRHGEVLVGDVGYIRHRVFYLNATKAADDLIHKEYGAPEEIPDDTQAFLRSVQPTIEVNADKHFNAIAAQTAAEDAEQPETDEQVQIHPDPNTEPTLPPELDIAENLERRLIVRHDIACMLLGLGADAHRGSYSANGLSVASGYEDSTIILWYPATGGCITELKGHTDTICALALSPDSSLLASCFRNRLIILWNVAASEKTVALNGHDGFIETLAFSRDGKKLASGSVDCTVRIWDVESGQQQSLCKVHNALVMVVTFSPDGTQLASGSADCDTRVWDAKTRGNFCSQGPSIRYEVPTPAPIPRDDTSTCKVVTVTVDDSAATSTVRLLFSVSSIWPETVQDNMPQSTITGEWNKAQNRACFEADVLKLRGNCW</sequence>
<dbReference type="Pfam" id="PF00400">
    <property type="entry name" value="WD40"/>
    <property type="match status" value="3"/>
</dbReference>
<evidence type="ECO:0000313" key="5">
    <source>
        <dbReference type="EMBL" id="OSX58690.1"/>
    </source>
</evidence>
<name>A0A1X6MQW9_9APHY</name>
<accession>A0A1X6MQW9</accession>
<dbReference type="PROSITE" id="PS50082">
    <property type="entry name" value="WD_REPEATS_2"/>
    <property type="match status" value="3"/>
</dbReference>
<dbReference type="InterPro" id="IPR001680">
    <property type="entry name" value="WD40_rpt"/>
</dbReference>
<organism evidence="5 6">
    <name type="scientific">Postia placenta MAD-698-R-SB12</name>
    <dbReference type="NCBI Taxonomy" id="670580"/>
    <lineage>
        <taxon>Eukaryota</taxon>
        <taxon>Fungi</taxon>
        <taxon>Dikarya</taxon>
        <taxon>Basidiomycota</taxon>
        <taxon>Agaricomycotina</taxon>
        <taxon>Agaricomycetes</taxon>
        <taxon>Polyporales</taxon>
        <taxon>Adustoporiaceae</taxon>
        <taxon>Rhodonia</taxon>
    </lineage>
</organism>
<evidence type="ECO:0000256" key="2">
    <source>
        <dbReference type="ARBA" id="ARBA00022737"/>
    </source>
</evidence>
<feature type="compositionally biased region" description="Acidic residues" evidence="4">
    <location>
        <begin position="103"/>
        <end position="112"/>
    </location>
</feature>
<dbReference type="InterPro" id="IPR020472">
    <property type="entry name" value="WD40_PAC1"/>
</dbReference>
<evidence type="ECO:0000256" key="4">
    <source>
        <dbReference type="SAM" id="MobiDB-lite"/>
    </source>
</evidence>
<dbReference type="PRINTS" id="PR00320">
    <property type="entry name" value="GPROTEINBRPT"/>
</dbReference>
<dbReference type="Gene3D" id="2.130.10.10">
    <property type="entry name" value="YVTN repeat-like/Quinoprotein amine dehydrogenase"/>
    <property type="match status" value="1"/>
</dbReference>
<dbReference type="PROSITE" id="PS50294">
    <property type="entry name" value="WD_REPEATS_REGION"/>
    <property type="match status" value="3"/>
</dbReference>
<feature type="repeat" description="WD" evidence="3">
    <location>
        <begin position="276"/>
        <end position="311"/>
    </location>
</feature>
<dbReference type="InterPro" id="IPR036322">
    <property type="entry name" value="WD40_repeat_dom_sf"/>
</dbReference>
<dbReference type="EMBL" id="KZ110604">
    <property type="protein sequence ID" value="OSX58690.1"/>
    <property type="molecule type" value="Genomic_DNA"/>
</dbReference>
<dbReference type="PROSITE" id="PS00678">
    <property type="entry name" value="WD_REPEATS_1"/>
    <property type="match status" value="3"/>
</dbReference>
<dbReference type="GeneID" id="36331628"/>
<feature type="region of interest" description="Disordered" evidence="4">
    <location>
        <begin position="100"/>
        <end position="127"/>
    </location>
</feature>
<feature type="repeat" description="WD" evidence="3">
    <location>
        <begin position="234"/>
        <end position="275"/>
    </location>
</feature>
<reference evidence="5 6" key="1">
    <citation type="submission" date="2017-04" db="EMBL/GenBank/DDBJ databases">
        <title>Genome Sequence of the Model Brown-Rot Fungus Postia placenta SB12.</title>
        <authorList>
            <consortium name="DOE Joint Genome Institute"/>
            <person name="Gaskell J."/>
            <person name="Kersten P."/>
            <person name="Larrondo L.F."/>
            <person name="Canessa P."/>
            <person name="Martinez D."/>
            <person name="Hibbett D."/>
            <person name="Schmoll M."/>
            <person name="Kubicek C.P."/>
            <person name="Martinez A.T."/>
            <person name="Yadav J."/>
            <person name="Master E."/>
            <person name="Magnuson J.K."/>
            <person name="James T."/>
            <person name="Yaver D."/>
            <person name="Berka R."/>
            <person name="Labutti K."/>
            <person name="Lipzen A."/>
            <person name="Aerts A."/>
            <person name="Barry K."/>
            <person name="Henrissat B."/>
            <person name="Blanchette R."/>
            <person name="Grigoriev I."/>
            <person name="Cullen D."/>
        </authorList>
    </citation>
    <scope>NUCLEOTIDE SEQUENCE [LARGE SCALE GENOMIC DNA]</scope>
    <source>
        <strain evidence="5 6">MAD-698-R-SB12</strain>
    </source>
</reference>
<proteinExistence type="predicted"/>
<dbReference type="InterPro" id="IPR019775">
    <property type="entry name" value="WD40_repeat_CS"/>
</dbReference>
<dbReference type="OrthoDB" id="6262491at2759"/>
<feature type="repeat" description="WD" evidence="3">
    <location>
        <begin position="192"/>
        <end position="233"/>
    </location>
</feature>
<protein>
    <submittedName>
        <fullName evidence="5">Uncharacterized protein</fullName>
    </submittedName>
</protein>
<dbReference type="SUPFAM" id="SSF50978">
    <property type="entry name" value="WD40 repeat-like"/>
    <property type="match status" value="1"/>
</dbReference>
<evidence type="ECO:0000313" key="6">
    <source>
        <dbReference type="Proteomes" id="UP000194127"/>
    </source>
</evidence>
<keyword evidence="6" id="KW-1185">Reference proteome</keyword>
<dbReference type="RefSeq" id="XP_024335484.1">
    <property type="nucleotide sequence ID" value="XM_024486679.1"/>
</dbReference>
<keyword evidence="2" id="KW-0677">Repeat</keyword>
<dbReference type="STRING" id="670580.A0A1X6MQW9"/>
<dbReference type="PANTHER" id="PTHR19879:SF9">
    <property type="entry name" value="TRANSCRIPTION INITIATION FACTOR TFIID SUBUNIT 5"/>
    <property type="match status" value="1"/>
</dbReference>